<feature type="transmembrane region" description="Helical" evidence="1">
    <location>
        <begin position="53"/>
        <end position="71"/>
    </location>
</feature>
<dbReference type="GeneID" id="66082678"/>
<dbReference type="KEGG" id="more:E1B28_013603"/>
<name>A0A9P7RQW9_9AGAR</name>
<feature type="transmembrane region" description="Helical" evidence="1">
    <location>
        <begin position="12"/>
        <end position="41"/>
    </location>
</feature>
<protein>
    <submittedName>
        <fullName evidence="2">Uncharacterized protein</fullName>
    </submittedName>
</protein>
<keyword evidence="1" id="KW-1133">Transmembrane helix</keyword>
<evidence type="ECO:0000313" key="2">
    <source>
        <dbReference type="EMBL" id="KAG7087655.1"/>
    </source>
</evidence>
<keyword evidence="1" id="KW-0472">Membrane</keyword>
<feature type="transmembrane region" description="Helical" evidence="1">
    <location>
        <begin position="169"/>
        <end position="191"/>
    </location>
</feature>
<feature type="transmembrane region" description="Helical" evidence="1">
    <location>
        <begin position="211"/>
        <end position="231"/>
    </location>
</feature>
<proteinExistence type="predicted"/>
<accession>A0A9P7RQW9</accession>
<sequence>MKSKSPTYGGSGALIALFFSIHTFVWVGSCILLLTVALVSNIRRHPIWVNMKLSWIFACFSFAFLLTTGQLYKSEPIFAICLVQAAAVSSVPILTSGTTLALAIFLLLATRPGPDAGGKMDRTRVTALVCVPYILPIGMFIFVLVFGLRDRGQVTLAKDWMVCGIRDPAVGHACNIAVVVIMLPTVIIEGWTITFVYRRRQVAGPNILSTLIRLSIFTFFGVLAIAISFSSRHFKTAIQMAVGNILQSLPPLAFIILFGLQRDILDTWAFWRREPLGRPREPNRASRMTIA</sequence>
<keyword evidence="1" id="KW-0812">Transmembrane</keyword>
<dbReference type="Proteomes" id="UP001049176">
    <property type="component" value="Chromosome 9"/>
</dbReference>
<feature type="transmembrane region" description="Helical" evidence="1">
    <location>
        <begin position="237"/>
        <end position="260"/>
    </location>
</feature>
<dbReference type="AlphaFoldDB" id="A0A9P7RQW9"/>
<organism evidence="2 3">
    <name type="scientific">Marasmius oreades</name>
    <name type="common">fairy-ring Marasmius</name>
    <dbReference type="NCBI Taxonomy" id="181124"/>
    <lineage>
        <taxon>Eukaryota</taxon>
        <taxon>Fungi</taxon>
        <taxon>Dikarya</taxon>
        <taxon>Basidiomycota</taxon>
        <taxon>Agaricomycotina</taxon>
        <taxon>Agaricomycetes</taxon>
        <taxon>Agaricomycetidae</taxon>
        <taxon>Agaricales</taxon>
        <taxon>Marasmiineae</taxon>
        <taxon>Marasmiaceae</taxon>
        <taxon>Marasmius</taxon>
    </lineage>
</organism>
<dbReference type="EMBL" id="CM032189">
    <property type="protein sequence ID" value="KAG7087655.1"/>
    <property type="molecule type" value="Genomic_DNA"/>
</dbReference>
<feature type="transmembrane region" description="Helical" evidence="1">
    <location>
        <begin position="128"/>
        <end position="149"/>
    </location>
</feature>
<comment type="caution">
    <text evidence="2">The sequence shown here is derived from an EMBL/GenBank/DDBJ whole genome shotgun (WGS) entry which is preliminary data.</text>
</comment>
<keyword evidence="3" id="KW-1185">Reference proteome</keyword>
<reference evidence="2" key="1">
    <citation type="journal article" date="2021" name="Genome Biol. Evol.">
        <title>The assembled and annotated genome of the fairy-ring fungus Marasmius oreades.</title>
        <authorList>
            <person name="Hiltunen M."/>
            <person name="Ament-Velasquez S.L."/>
            <person name="Johannesson H."/>
        </authorList>
    </citation>
    <scope>NUCLEOTIDE SEQUENCE</scope>
    <source>
        <strain evidence="2">03SP1</strain>
    </source>
</reference>
<dbReference type="OrthoDB" id="3259067at2759"/>
<feature type="transmembrane region" description="Helical" evidence="1">
    <location>
        <begin position="77"/>
        <end position="108"/>
    </location>
</feature>
<gene>
    <name evidence="2" type="ORF">E1B28_013603</name>
</gene>
<dbReference type="PROSITE" id="PS51257">
    <property type="entry name" value="PROKAR_LIPOPROTEIN"/>
    <property type="match status" value="1"/>
</dbReference>
<evidence type="ECO:0000313" key="3">
    <source>
        <dbReference type="Proteomes" id="UP001049176"/>
    </source>
</evidence>
<dbReference type="RefSeq" id="XP_043004126.1">
    <property type="nucleotide sequence ID" value="XM_043158771.1"/>
</dbReference>
<evidence type="ECO:0000256" key="1">
    <source>
        <dbReference type="SAM" id="Phobius"/>
    </source>
</evidence>